<reference evidence="5" key="1">
    <citation type="journal article" date="2011" name="ACS Chem. Biol.">
        <title>Meta-omic Characterization of the Marine Invertebrate Microbial Consortium That Produces the Chemotherapeutic Natural Product ET-743.</title>
        <authorList>
            <person name="Rath C.M."/>
            <person name="Janto B."/>
            <person name="Earl J."/>
            <person name="Ahmed A."/>
            <person name="Hu F.Z."/>
            <person name="Hiller L."/>
            <person name="Dahlgren M."/>
            <person name="Kreft R."/>
            <person name="Yu F."/>
            <person name="Wolff J.J."/>
            <person name="Kweon H.K."/>
            <person name="Christiansen M.A."/>
            <person name="Hakansson K."/>
            <person name="Williams R.M."/>
            <person name="Ehrlich G.D."/>
            <person name="Sherman D.H."/>
        </authorList>
    </citation>
    <scope>NUCLEOTIDE SEQUENCE</scope>
</reference>
<dbReference type="PANTHER" id="PTHR30231:SF41">
    <property type="entry name" value="DNA POLYMERASE III SUBUNIT EPSILON"/>
    <property type="match status" value="1"/>
</dbReference>
<dbReference type="PANTHER" id="PTHR30231">
    <property type="entry name" value="DNA POLYMERASE III SUBUNIT EPSILON"/>
    <property type="match status" value="1"/>
</dbReference>
<dbReference type="Pfam" id="PF00929">
    <property type="entry name" value="RNase_T"/>
    <property type="match status" value="1"/>
</dbReference>
<dbReference type="InterPro" id="IPR036397">
    <property type="entry name" value="RNaseH_sf"/>
</dbReference>
<accession>G8D480</accession>
<dbReference type="GO" id="GO:0003676">
    <property type="term" value="F:nucleic acid binding"/>
    <property type="evidence" value="ECO:0007669"/>
    <property type="project" value="InterPro"/>
</dbReference>
<dbReference type="AlphaFoldDB" id="G8D480"/>
<dbReference type="Gene3D" id="3.30.420.10">
    <property type="entry name" value="Ribonuclease H-like superfamily/Ribonuclease H"/>
    <property type="match status" value="1"/>
</dbReference>
<dbReference type="InterPro" id="IPR012337">
    <property type="entry name" value="RNaseH-like_sf"/>
</dbReference>
<dbReference type="PROSITE" id="PS51784">
    <property type="entry name" value="EXOI_SH3"/>
    <property type="match status" value="1"/>
</dbReference>
<name>G8D480_9GAMM</name>
<evidence type="ECO:0000256" key="2">
    <source>
        <dbReference type="ARBA" id="ARBA00022839"/>
    </source>
</evidence>
<protein>
    <submittedName>
        <fullName evidence="5">Exodeoxyribonuclease I</fullName>
    </submittedName>
</protein>
<evidence type="ECO:0000313" key="5">
    <source>
        <dbReference type="EMBL" id="ADQ20060.1"/>
    </source>
</evidence>
<dbReference type="EMBL" id="HQ542106">
    <property type="protein sequence ID" value="ADQ20060.1"/>
    <property type="molecule type" value="Genomic_DNA"/>
</dbReference>
<dbReference type="InterPro" id="IPR058561">
    <property type="entry name" value="Exonuc_1_C"/>
</dbReference>
<dbReference type="SUPFAM" id="SSF53098">
    <property type="entry name" value="Ribonuclease H-like"/>
    <property type="match status" value="1"/>
</dbReference>
<dbReference type="GO" id="GO:0008408">
    <property type="term" value="F:3'-5' exonuclease activity"/>
    <property type="evidence" value="ECO:0007669"/>
    <property type="project" value="TreeGrafter"/>
</dbReference>
<evidence type="ECO:0000259" key="4">
    <source>
        <dbReference type="PROSITE" id="PS51785"/>
    </source>
</evidence>
<dbReference type="InterPro" id="IPR034747">
    <property type="entry name" value="EXOI_SH3"/>
</dbReference>
<dbReference type="PROSITE" id="PS51785">
    <property type="entry name" value="EXOI_C"/>
    <property type="match status" value="1"/>
</dbReference>
<keyword evidence="1" id="KW-0540">Nuclease</keyword>
<feature type="domain" description="ExoI SH3-like" evidence="3">
    <location>
        <begin position="204"/>
        <end position="344"/>
    </location>
</feature>
<sequence length="485" mass="58087">MYIKIFQKNIYMQKTYLFYDIESSGLSRTFDQVLQFAAIRSDLNFNEIESHEILIKMNIDTIPNPKSTMVHHLGINFCSKGINEFDGIQYIHKILNNPDTIILGYNILKFDDKLLQFSFYRNLLPPYIKEIQKSYKQIDLYPILIFYYLFNSTILKNWPKIDNRISLKLENINIKNNLFNGKSHNAITDVKTTIALAKKLKKDKYMWNYLIKFFDKQIDEYRCKNLPIFLSNYEGLMIMGDLGARNQYISHVLNIGFRKYYNNQSLWLRIDNPELRKSSLDNLDETTLVLTKKFSKPGFVLPPLFRYQKKIKENRLKEIKINKKWLLQNPNLFKEIIKYHQDYQYPTLLDADSGSTLYSKYNALKFINNIYPNFHKIKWKDRIKMLKNFNQPEIYELAIRIIGRNFPNLLSNKDKDSFYKYLQNIYAENPTKFIIDHNNQKRMNLKIAKKELQNIFHKKLNKKEKSLLKEISIYLSDNQKFLQNM</sequence>
<dbReference type="GO" id="GO:0045004">
    <property type="term" value="P:DNA replication proofreading"/>
    <property type="evidence" value="ECO:0007669"/>
    <property type="project" value="TreeGrafter"/>
</dbReference>
<proteinExistence type="predicted"/>
<dbReference type="GO" id="GO:0005829">
    <property type="term" value="C:cytosol"/>
    <property type="evidence" value="ECO:0007669"/>
    <property type="project" value="TreeGrafter"/>
</dbReference>
<gene>
    <name evidence="5" type="primary">etrO</name>
    <name evidence="5" type="ORF">ETU_000042</name>
</gene>
<evidence type="ECO:0000256" key="1">
    <source>
        <dbReference type="ARBA" id="ARBA00022722"/>
    </source>
</evidence>
<organism evidence="5">
    <name type="scientific">Candidatus Endecteinascidia fromenterensis</name>
    <dbReference type="NCBI Taxonomy" id="266021"/>
    <lineage>
        <taxon>Bacteria</taxon>
        <taxon>Pseudomonadati</taxon>
        <taxon>Pseudomonadota</taxon>
        <taxon>Gammaproteobacteria</taxon>
        <taxon>Thiotrichales</taxon>
        <taxon>Candidatus Endecteinascidia</taxon>
    </lineage>
</organism>
<keyword evidence="2" id="KW-0269">Exonuclease</keyword>
<feature type="domain" description="ExoI C-terminal" evidence="4">
    <location>
        <begin position="349"/>
        <end position="479"/>
    </location>
</feature>
<evidence type="ECO:0000259" key="3">
    <source>
        <dbReference type="PROSITE" id="PS51784"/>
    </source>
</evidence>
<dbReference type="InterPro" id="IPR013520">
    <property type="entry name" value="Ribonucl_H"/>
</dbReference>
<keyword evidence="2" id="KW-0378">Hydrolase</keyword>